<protein>
    <submittedName>
        <fullName evidence="1">Uncharacterized protein</fullName>
    </submittedName>
</protein>
<name>A0A2K8TAV2_9NOSO</name>
<dbReference type="RefSeq" id="WP_100904346.1">
    <property type="nucleotide sequence ID" value="NZ_CAWNNC010000009.1"/>
</dbReference>
<reference evidence="1 2" key="1">
    <citation type="submission" date="2017-11" db="EMBL/GenBank/DDBJ databases">
        <title>Complete genome of a free-living desiccation-tolerant cyanobacterium and its photosynthetic adaptation to extreme terrestrial habitat.</title>
        <authorList>
            <person name="Shang J."/>
        </authorList>
    </citation>
    <scope>NUCLEOTIDE SEQUENCE [LARGE SCALE GENOMIC DNA]</scope>
    <source>
        <strain evidence="1 2">CCNUN1</strain>
        <plasmid evidence="2">pnfsy08</plasmid>
    </source>
</reference>
<dbReference type="Proteomes" id="UP000232003">
    <property type="component" value="Plasmid pNFSY08"/>
</dbReference>
<evidence type="ECO:0000313" key="2">
    <source>
        <dbReference type="Proteomes" id="UP000232003"/>
    </source>
</evidence>
<dbReference type="OrthoDB" id="486940at2"/>
<geneLocation type="plasmid" evidence="2">
    <name>pnfsy08</name>
</geneLocation>
<proteinExistence type="predicted"/>
<evidence type="ECO:0000313" key="1">
    <source>
        <dbReference type="EMBL" id="AUB44789.1"/>
    </source>
</evidence>
<dbReference type="KEGG" id="nfl:COO91_11036"/>
<keyword evidence="1" id="KW-0614">Plasmid</keyword>
<dbReference type="AlphaFoldDB" id="A0A2K8TAV2"/>
<gene>
    <name evidence="1" type="ORF">COO91_11036</name>
</gene>
<dbReference type="EMBL" id="CP024793">
    <property type="protein sequence ID" value="AUB44789.1"/>
    <property type="molecule type" value="Genomic_DNA"/>
</dbReference>
<keyword evidence="2" id="KW-1185">Reference proteome</keyword>
<organism evidence="1 2">
    <name type="scientific">Nostoc flagelliforme CCNUN1</name>
    <dbReference type="NCBI Taxonomy" id="2038116"/>
    <lineage>
        <taxon>Bacteria</taxon>
        <taxon>Bacillati</taxon>
        <taxon>Cyanobacteriota</taxon>
        <taxon>Cyanophyceae</taxon>
        <taxon>Nostocales</taxon>
        <taxon>Nostocaceae</taxon>
        <taxon>Nostoc</taxon>
    </lineage>
</organism>
<accession>A0A2K8TAV2</accession>
<sequence>MQPTISIPKHWGYPRFALDQRTTQGIILGLYYYPFGTELAEQFGGGWRYALMPHKNSDELFHFQENQIQPLTPQELFSQIRAEIDFYQQQIAILQQQLAVLTGGFTNA</sequence>